<dbReference type="AlphaFoldDB" id="A0A6P8IIR2"/>
<evidence type="ECO:0000256" key="6">
    <source>
        <dbReference type="ARBA" id="ARBA00023239"/>
    </source>
</evidence>
<dbReference type="OrthoDB" id="410701at2759"/>
<dbReference type="RefSeq" id="XP_031566560.1">
    <property type="nucleotide sequence ID" value="XM_031710700.1"/>
</dbReference>
<sequence>MAAAVARSAKNLFNGFPSKYKLISPRNCLGIQRFYSTGSGVEVEREEFRLEYLDGLQEGIALFVFNRPEAKNAMSKKFLGLFLDALACVKHDKNVRAVIVKSDAPGIFCAGADLKERAKMRPEEVAPFVSSARGAINDLGNLAMPTIAALDGHAMGGGLELALACDFRIAASNAKIGLTETKLAIIPGAGGTQRLPRLVGISKAKELIFTGKVLNGLDAAEVGLVDYGVQQNAEGNAAYEKALSLAEEILPQGPVAVRMAKLAINKGMEVDLNSALSVEEMCYAQVIPTKDRLEGLKAFKEKRPPKYTGQ</sequence>
<gene>
    <name evidence="9" type="primary">LOC116301613</name>
</gene>
<dbReference type="PROSITE" id="PS00166">
    <property type="entry name" value="ENOYL_COA_HYDRATASE"/>
    <property type="match status" value="1"/>
</dbReference>
<dbReference type="GO" id="GO:0003723">
    <property type="term" value="F:RNA binding"/>
    <property type="evidence" value="ECO:0007669"/>
    <property type="project" value="UniProtKB-ARBA"/>
</dbReference>
<keyword evidence="8" id="KW-1185">Reference proteome</keyword>
<name>A0A6P8IIR2_ACTTE</name>
<dbReference type="InParanoid" id="A0A6P8IIR2"/>
<dbReference type="Proteomes" id="UP000515163">
    <property type="component" value="Unplaced"/>
</dbReference>
<dbReference type="FunCoup" id="A0A6P8IIR2">
    <property type="interactions" value="1047"/>
</dbReference>
<dbReference type="FunFam" id="1.10.12.10:FF:000001">
    <property type="entry name" value="Probable enoyl-CoA hydratase, mitochondrial"/>
    <property type="match status" value="1"/>
</dbReference>
<evidence type="ECO:0000313" key="8">
    <source>
        <dbReference type="Proteomes" id="UP000515163"/>
    </source>
</evidence>
<evidence type="ECO:0000256" key="5">
    <source>
        <dbReference type="ARBA" id="ARBA00023128"/>
    </source>
</evidence>
<dbReference type="GO" id="GO:0006635">
    <property type="term" value="P:fatty acid beta-oxidation"/>
    <property type="evidence" value="ECO:0007669"/>
    <property type="project" value="TreeGrafter"/>
</dbReference>
<evidence type="ECO:0000256" key="7">
    <source>
        <dbReference type="RuleBase" id="RU003707"/>
    </source>
</evidence>
<accession>A0A6P8IIR2</accession>
<dbReference type="CDD" id="cd06558">
    <property type="entry name" value="crotonase-like"/>
    <property type="match status" value="1"/>
</dbReference>
<reference evidence="9" key="1">
    <citation type="submission" date="2025-08" db="UniProtKB">
        <authorList>
            <consortium name="RefSeq"/>
        </authorList>
    </citation>
    <scope>IDENTIFICATION</scope>
    <source>
        <tissue evidence="9">Tentacle</tissue>
    </source>
</reference>
<protein>
    <submittedName>
        <fullName evidence="9">Methylglutaconyl-CoA hydratase, mitochondrial-like</fullName>
    </submittedName>
</protein>
<dbReference type="InterPro" id="IPR014748">
    <property type="entry name" value="Enoyl-CoA_hydra_C"/>
</dbReference>
<dbReference type="PANTHER" id="PTHR11941">
    <property type="entry name" value="ENOYL-COA HYDRATASE-RELATED"/>
    <property type="match status" value="1"/>
</dbReference>
<proteinExistence type="inferred from homology"/>
<evidence type="ECO:0000256" key="4">
    <source>
        <dbReference type="ARBA" id="ARBA00022990"/>
    </source>
</evidence>
<dbReference type="InterPro" id="IPR001753">
    <property type="entry name" value="Enoyl-CoA_hydra/iso"/>
</dbReference>
<dbReference type="Gene3D" id="3.90.226.10">
    <property type="entry name" value="2-enoyl-CoA Hydratase, Chain A, domain 1"/>
    <property type="match status" value="1"/>
</dbReference>
<evidence type="ECO:0000313" key="9">
    <source>
        <dbReference type="RefSeq" id="XP_031566560.1"/>
    </source>
</evidence>
<evidence type="ECO:0000256" key="3">
    <source>
        <dbReference type="ARBA" id="ARBA00022946"/>
    </source>
</evidence>
<dbReference type="InterPro" id="IPR029045">
    <property type="entry name" value="ClpP/crotonase-like_dom_sf"/>
</dbReference>
<keyword evidence="5" id="KW-0496">Mitochondrion</keyword>
<keyword evidence="6" id="KW-0456">Lyase</keyword>
<dbReference type="PANTHER" id="PTHR11941:SF171">
    <property type="entry name" value="SD19268P"/>
    <property type="match status" value="1"/>
</dbReference>
<evidence type="ECO:0000256" key="1">
    <source>
        <dbReference type="ARBA" id="ARBA00004173"/>
    </source>
</evidence>
<dbReference type="SUPFAM" id="SSF52096">
    <property type="entry name" value="ClpP/crotonase"/>
    <property type="match status" value="1"/>
</dbReference>
<dbReference type="Gene3D" id="1.10.12.10">
    <property type="entry name" value="Lyase 2-enoyl-coa Hydratase, Chain A, domain 2"/>
    <property type="match status" value="1"/>
</dbReference>
<dbReference type="Pfam" id="PF00378">
    <property type="entry name" value="ECH_1"/>
    <property type="match status" value="1"/>
</dbReference>
<evidence type="ECO:0000256" key="2">
    <source>
        <dbReference type="ARBA" id="ARBA00005254"/>
    </source>
</evidence>
<dbReference type="FunFam" id="3.90.226.10:FF:000022">
    <property type="entry name" value="methylglutaconyl-CoA hydratase, mitochondrial isoform X1"/>
    <property type="match status" value="1"/>
</dbReference>
<comment type="subcellular location">
    <subcellularLocation>
        <location evidence="1">Mitochondrion</location>
    </subcellularLocation>
</comment>
<dbReference type="InterPro" id="IPR018376">
    <property type="entry name" value="Enoyl-CoA_hyd/isom_CS"/>
</dbReference>
<dbReference type="GO" id="GO:0005739">
    <property type="term" value="C:mitochondrion"/>
    <property type="evidence" value="ECO:0007669"/>
    <property type="project" value="UniProtKB-SubCell"/>
</dbReference>
<dbReference type="GeneID" id="116301613"/>
<organism evidence="8 9">
    <name type="scientific">Actinia tenebrosa</name>
    <name type="common">Australian red waratah sea anemone</name>
    <dbReference type="NCBI Taxonomy" id="6105"/>
    <lineage>
        <taxon>Eukaryota</taxon>
        <taxon>Metazoa</taxon>
        <taxon>Cnidaria</taxon>
        <taxon>Anthozoa</taxon>
        <taxon>Hexacorallia</taxon>
        <taxon>Actiniaria</taxon>
        <taxon>Actiniidae</taxon>
        <taxon>Actinia</taxon>
    </lineage>
</organism>
<keyword evidence="4" id="KW-0007">Acetylation</keyword>
<comment type="similarity">
    <text evidence="2 7">Belongs to the enoyl-CoA hydratase/isomerase family.</text>
</comment>
<dbReference type="KEGG" id="aten:116301613"/>
<keyword evidence="3" id="KW-0809">Transit peptide</keyword>
<dbReference type="GO" id="GO:0004300">
    <property type="term" value="F:enoyl-CoA hydratase activity"/>
    <property type="evidence" value="ECO:0007669"/>
    <property type="project" value="UniProtKB-ARBA"/>
</dbReference>